<reference evidence="1" key="1">
    <citation type="submission" date="2019-08" db="EMBL/GenBank/DDBJ databases">
        <authorList>
            <person name="Kucharzyk K."/>
            <person name="Murdoch R.W."/>
            <person name="Higgins S."/>
            <person name="Loffler F."/>
        </authorList>
    </citation>
    <scope>NUCLEOTIDE SEQUENCE</scope>
</reference>
<evidence type="ECO:0000313" key="1">
    <source>
        <dbReference type="EMBL" id="MPN15731.1"/>
    </source>
</evidence>
<dbReference type="AlphaFoldDB" id="A0A645FMV4"/>
<accession>A0A645FMV4</accession>
<organism evidence="1">
    <name type="scientific">bioreactor metagenome</name>
    <dbReference type="NCBI Taxonomy" id="1076179"/>
    <lineage>
        <taxon>unclassified sequences</taxon>
        <taxon>metagenomes</taxon>
        <taxon>ecological metagenomes</taxon>
    </lineage>
</organism>
<protein>
    <submittedName>
        <fullName evidence="1">Uncharacterized protein</fullName>
    </submittedName>
</protein>
<dbReference type="EMBL" id="VSSQ01062575">
    <property type="protein sequence ID" value="MPN15731.1"/>
    <property type="molecule type" value="Genomic_DNA"/>
</dbReference>
<name>A0A645FMV4_9ZZZZ</name>
<gene>
    <name evidence="1" type="ORF">SDC9_163065</name>
</gene>
<sequence>MPQIIGRQNLLRGQELLLLFLADVVQVFLPHLGKAAQPAAGSHVASGQVGEQLVHFLVLAHGVARVFGGFGVAHDGRPQGLFLGRRVALDFQHQFLEQLLAIG</sequence>
<proteinExistence type="predicted"/>
<comment type="caution">
    <text evidence="1">The sequence shown here is derived from an EMBL/GenBank/DDBJ whole genome shotgun (WGS) entry which is preliminary data.</text>
</comment>